<dbReference type="PIRSF" id="PIRSF004557">
    <property type="entry name" value="SecY"/>
    <property type="match status" value="1"/>
</dbReference>
<dbReference type="eggNOG" id="KOG1373">
    <property type="taxonomic scope" value="Eukaryota"/>
</dbReference>
<dbReference type="InterPro" id="IPR023201">
    <property type="entry name" value="SecY_dom_sf"/>
</dbReference>
<dbReference type="InterPro" id="IPR030659">
    <property type="entry name" value="SecY_CS"/>
</dbReference>
<comment type="subcellular location">
    <subcellularLocation>
        <location evidence="1">Endomembrane system</location>
        <topology evidence="1">Multi-pass membrane protein</topology>
    </subcellularLocation>
</comment>
<dbReference type="VEuPathDB" id="FungiDB:YALI1_D28842g"/>
<feature type="domain" description="Translocon Sec61/SecY plug" evidence="11">
    <location>
        <begin position="41"/>
        <end position="74"/>
    </location>
</feature>
<evidence type="ECO:0000313" key="12">
    <source>
        <dbReference type="EMBL" id="AOW04472.1"/>
    </source>
</evidence>
<keyword evidence="6 10" id="KW-1133">Transmembrane helix</keyword>
<reference evidence="13 15" key="2">
    <citation type="submission" date="2018-07" db="EMBL/GenBank/DDBJ databases">
        <title>Draft Genome Assemblies for Five Robust Yarrowia lipolytica Strains Exhibiting High Lipid Production and Pentose Sugar Utilization and Sugar Alcohol Secretion from Undetoxified Lignocellulosic Biomass Hydrolysates.</title>
        <authorList>
            <consortium name="DOE Joint Genome Institute"/>
            <person name="Walker C."/>
            <person name="Ryu S."/>
            <person name="Na H."/>
            <person name="Zane M."/>
            <person name="LaButti K."/>
            <person name="Lipzen A."/>
            <person name="Haridas S."/>
            <person name="Barry K."/>
            <person name="Grigoriev I.V."/>
            <person name="Quarterman J."/>
            <person name="Slininger P."/>
            <person name="Dien B."/>
            <person name="Trinh C.T."/>
        </authorList>
    </citation>
    <scope>NUCLEOTIDE SEQUENCE [LARGE SCALE GENOMIC DNA]</scope>
    <source>
        <strain evidence="13 15">YB392</strain>
    </source>
</reference>
<dbReference type="VEuPathDB" id="FungiDB:YALI0_D22594g"/>
<dbReference type="Proteomes" id="UP000182444">
    <property type="component" value="Chromosome 1D"/>
</dbReference>
<feature type="transmembrane region" description="Helical" evidence="10">
    <location>
        <begin position="180"/>
        <end position="201"/>
    </location>
</feature>
<name>A0A1D8NFQ8_YARLL</name>
<feature type="transmembrane region" description="Helical" evidence="10">
    <location>
        <begin position="326"/>
        <end position="348"/>
    </location>
</feature>
<keyword evidence="5" id="KW-0653">Protein transport</keyword>
<dbReference type="InterPro" id="IPR002208">
    <property type="entry name" value="SecY/SEC61-alpha"/>
</dbReference>
<evidence type="ECO:0000256" key="6">
    <source>
        <dbReference type="ARBA" id="ARBA00022989"/>
    </source>
</evidence>
<dbReference type="GO" id="GO:0015031">
    <property type="term" value="P:protein transport"/>
    <property type="evidence" value="ECO:0007669"/>
    <property type="project" value="UniProtKB-KW"/>
</dbReference>
<evidence type="ECO:0000256" key="5">
    <source>
        <dbReference type="ARBA" id="ARBA00022927"/>
    </source>
</evidence>
<dbReference type="InterPro" id="IPR019561">
    <property type="entry name" value="Translocon_Sec61/SecY_plug_dom"/>
</dbReference>
<dbReference type="GO" id="GO:0016020">
    <property type="term" value="C:membrane"/>
    <property type="evidence" value="ECO:0007669"/>
    <property type="project" value="InterPro"/>
</dbReference>
<evidence type="ECO:0000256" key="2">
    <source>
        <dbReference type="ARBA" id="ARBA00005751"/>
    </source>
</evidence>
<evidence type="ECO:0000256" key="9">
    <source>
        <dbReference type="RuleBase" id="RU004349"/>
    </source>
</evidence>
<comment type="similarity">
    <text evidence="2 9">Belongs to the SecY/SEC61-alpha family.</text>
</comment>
<evidence type="ECO:0000256" key="8">
    <source>
        <dbReference type="ARBA" id="ARBA00023136"/>
    </source>
</evidence>
<dbReference type="EMBL" id="CP017556">
    <property type="protein sequence ID" value="AOW04472.1"/>
    <property type="molecule type" value="Genomic_DNA"/>
</dbReference>
<evidence type="ECO:0000313" key="13">
    <source>
        <dbReference type="EMBL" id="RDW27207.1"/>
    </source>
</evidence>
<sequence length="476" mass="51406">MSGLRMLDLVKPFQAILPEIVVPARKLPFYDKIAYTVGIAITFFIMAGIPLYGAHASTSDPYSFTRAISASSHGTLMELGVGPMVTSGIIFQILGGFQALNVNFDIRADRELFQSGQKIFALLLTFFHAIFLVFFAQTYGTISTDSAVSELSLGAAVLIVAQLTAAGLVLILLGEIVDKGYSFGSGSGLFTALSVSQNFMWQNLALLKVHQEFVGSIPALLMGLWKNGLFNFGGSYRYVIENSFFRQNLPNLLQLYMSVAVFMLTIYLNTFRVDIPIKSSRVRSLATAFPVKLLYTGSMCLFLLSAFSQNVLIYSQSLYVQFPDNLMVQVLGSWGADGSPVGGIAYYISPNNFGYDVIKMVLYSVYTIVGCTLFSKYWAEISGSAPKDVAKQFQAQSIVIVGQRAQSAPRELAKVIPVAAAVGGAVVGAIVAFCDIFGGLGASAAPMIVAVTSMNNYFEILAQEGDIAQMGKAFGM</sequence>
<dbReference type="OrthoDB" id="420669at2759"/>
<feature type="transmembrane region" description="Helical" evidence="10">
    <location>
        <begin position="151"/>
        <end position="174"/>
    </location>
</feature>
<feature type="transmembrane region" description="Helical" evidence="10">
    <location>
        <begin position="75"/>
        <end position="99"/>
    </location>
</feature>
<accession>A0A1D8NFQ8</accession>
<dbReference type="PROSITE" id="PS00755">
    <property type="entry name" value="SECY_1"/>
    <property type="match status" value="1"/>
</dbReference>
<evidence type="ECO:0000256" key="3">
    <source>
        <dbReference type="ARBA" id="ARBA00022448"/>
    </source>
</evidence>
<feature type="transmembrane region" description="Helical" evidence="10">
    <location>
        <begin position="293"/>
        <end position="314"/>
    </location>
</feature>
<dbReference type="EMBL" id="KZ858966">
    <property type="protein sequence ID" value="RDW27207.1"/>
    <property type="molecule type" value="Genomic_DNA"/>
</dbReference>
<evidence type="ECO:0000313" key="15">
    <source>
        <dbReference type="Proteomes" id="UP000256601"/>
    </source>
</evidence>
<evidence type="ECO:0000256" key="10">
    <source>
        <dbReference type="SAM" id="Phobius"/>
    </source>
</evidence>
<evidence type="ECO:0000256" key="7">
    <source>
        <dbReference type="ARBA" id="ARBA00023010"/>
    </source>
</evidence>
<feature type="transmembrane region" description="Helical" evidence="10">
    <location>
        <begin position="33"/>
        <end position="54"/>
    </location>
</feature>
<feature type="transmembrane region" description="Helical" evidence="10">
    <location>
        <begin position="360"/>
        <end position="379"/>
    </location>
</feature>
<dbReference type="AlphaFoldDB" id="A0A1D8NFQ8"/>
<reference evidence="12 14" key="1">
    <citation type="journal article" date="2016" name="PLoS ONE">
        <title>Sequence Assembly of Yarrowia lipolytica Strain W29/CLIB89 Shows Transposable Element Diversity.</title>
        <authorList>
            <person name="Magnan C."/>
            <person name="Yu J."/>
            <person name="Chang I."/>
            <person name="Jahn E."/>
            <person name="Kanomata Y."/>
            <person name="Wu J."/>
            <person name="Zeller M."/>
            <person name="Oakes M."/>
            <person name="Baldi P."/>
            <person name="Sandmeyer S."/>
        </authorList>
    </citation>
    <scope>NUCLEOTIDE SEQUENCE [LARGE SCALE GENOMIC DNA]</scope>
    <source>
        <strain evidence="12">CLIB89</strain>
        <strain evidence="14">CLIB89(W29)</strain>
    </source>
</reference>
<keyword evidence="4 10" id="KW-0812">Transmembrane</keyword>
<organism evidence="12 14">
    <name type="scientific">Yarrowia lipolytica</name>
    <name type="common">Candida lipolytica</name>
    <dbReference type="NCBI Taxonomy" id="4952"/>
    <lineage>
        <taxon>Eukaryota</taxon>
        <taxon>Fungi</taxon>
        <taxon>Dikarya</taxon>
        <taxon>Ascomycota</taxon>
        <taxon>Saccharomycotina</taxon>
        <taxon>Dipodascomycetes</taxon>
        <taxon>Dipodascales</taxon>
        <taxon>Dipodascales incertae sedis</taxon>
        <taxon>Yarrowia</taxon>
    </lineage>
</organism>
<dbReference type="Pfam" id="PF00344">
    <property type="entry name" value="SecY"/>
    <property type="match status" value="1"/>
</dbReference>
<dbReference type="GO" id="GO:0012505">
    <property type="term" value="C:endomembrane system"/>
    <property type="evidence" value="ECO:0007669"/>
    <property type="project" value="UniProtKB-SubCell"/>
</dbReference>
<gene>
    <name evidence="13" type="ORF">B0I71DRAFT_129494</name>
    <name evidence="12" type="ORF">YALI1_D28842g</name>
</gene>
<dbReference type="Pfam" id="PF10559">
    <property type="entry name" value="Plug_translocon"/>
    <property type="match status" value="1"/>
</dbReference>
<protein>
    <submittedName>
        <fullName evidence="13">SecY subunit domain-containing protein</fullName>
    </submittedName>
</protein>
<evidence type="ECO:0000256" key="4">
    <source>
        <dbReference type="ARBA" id="ARBA00022692"/>
    </source>
</evidence>
<feature type="transmembrane region" description="Helical" evidence="10">
    <location>
        <begin position="119"/>
        <end position="139"/>
    </location>
</feature>
<keyword evidence="3" id="KW-0813">Transport</keyword>
<dbReference type="KEGG" id="yli:2910337"/>
<proteinExistence type="inferred from homology"/>
<feature type="transmembrane region" description="Helical" evidence="10">
    <location>
        <begin position="253"/>
        <end position="272"/>
    </location>
</feature>
<dbReference type="PANTHER" id="PTHR10906">
    <property type="entry name" value="SECY/SEC61-ALPHA FAMILY MEMBER"/>
    <property type="match status" value="1"/>
</dbReference>
<keyword evidence="7" id="KW-0811">Translocation</keyword>
<dbReference type="SUPFAM" id="SSF103491">
    <property type="entry name" value="Preprotein translocase SecY subunit"/>
    <property type="match status" value="1"/>
</dbReference>
<evidence type="ECO:0000256" key="1">
    <source>
        <dbReference type="ARBA" id="ARBA00004127"/>
    </source>
</evidence>
<feature type="transmembrane region" description="Helical" evidence="10">
    <location>
        <begin position="415"/>
        <end position="438"/>
    </location>
</feature>
<keyword evidence="8 10" id="KW-0472">Membrane</keyword>
<dbReference type="Proteomes" id="UP000256601">
    <property type="component" value="Unassembled WGS sequence"/>
</dbReference>
<evidence type="ECO:0000313" key="14">
    <source>
        <dbReference type="Proteomes" id="UP000182444"/>
    </source>
</evidence>
<dbReference type="Gene3D" id="1.10.3370.10">
    <property type="entry name" value="SecY subunit domain"/>
    <property type="match status" value="1"/>
</dbReference>
<evidence type="ECO:0000259" key="11">
    <source>
        <dbReference type="Pfam" id="PF10559"/>
    </source>
</evidence>